<dbReference type="EMBL" id="CP006841">
    <property type="protein sequence ID" value="ALA68084.1"/>
    <property type="molecule type" value="Genomic_DNA"/>
</dbReference>
<accession>A0A0K2H220</accession>
<gene>
    <name evidence="3" type="ORF">CLAC_10840</name>
</gene>
<keyword evidence="2" id="KW-0472">Membrane</keyword>
<feature type="transmembrane region" description="Helical" evidence="2">
    <location>
        <begin position="7"/>
        <end position="24"/>
    </location>
</feature>
<feature type="transmembrane region" description="Helical" evidence="2">
    <location>
        <begin position="77"/>
        <end position="99"/>
    </location>
</feature>
<dbReference type="STRING" id="1408189.CLAC_10840"/>
<evidence type="ECO:0000313" key="3">
    <source>
        <dbReference type="EMBL" id="ALA68084.1"/>
    </source>
</evidence>
<feature type="region of interest" description="Disordered" evidence="1">
    <location>
        <begin position="147"/>
        <end position="169"/>
    </location>
</feature>
<dbReference type="Pfam" id="PF11377">
    <property type="entry name" value="DUF3180"/>
    <property type="match status" value="1"/>
</dbReference>
<dbReference type="PATRIC" id="fig|1408189.4.peg.2181"/>
<dbReference type="Proteomes" id="UP000058446">
    <property type="component" value="Chromosome"/>
</dbReference>
<protein>
    <recommendedName>
        <fullName evidence="5">DUF3180 domain-containing protein</fullName>
    </recommendedName>
</protein>
<keyword evidence="2" id="KW-1133">Transmembrane helix</keyword>
<evidence type="ECO:0000256" key="2">
    <source>
        <dbReference type="SAM" id="Phobius"/>
    </source>
</evidence>
<keyword evidence="4" id="KW-1185">Reference proteome</keyword>
<dbReference type="RefSeq" id="WP_053412894.1">
    <property type="nucleotide sequence ID" value="NZ_CP006841.1"/>
</dbReference>
<name>A0A0K2H220_9CORY</name>
<dbReference type="KEGG" id="clw:CLAC_10840"/>
<feature type="transmembrane region" description="Helical" evidence="2">
    <location>
        <begin position="36"/>
        <end position="56"/>
    </location>
</feature>
<sequence length="169" mass="17892">MKPTSPLTLLAVAVLLAGCSWIILDRFFADLGPRSWWDLGFPWVLTAVCVAAGRWIKKVLDDGRVGQDRSQVQPLTLSRWCVVGSSAAWLGAILAGLYLGGVAWAVPQWPDLAAAQSDGPIMIVGCVSGVLLSAAGLWLEKVCQLPSDGENSPPPTGDMGPSSVGWSYD</sequence>
<feature type="transmembrane region" description="Helical" evidence="2">
    <location>
        <begin position="119"/>
        <end position="139"/>
    </location>
</feature>
<proteinExistence type="predicted"/>
<dbReference type="OrthoDB" id="4426699at2"/>
<dbReference type="InterPro" id="IPR021517">
    <property type="entry name" value="DUF3180"/>
</dbReference>
<keyword evidence="2" id="KW-0812">Transmembrane</keyword>
<organism evidence="3 4">
    <name type="scientific">Corynebacterium lactis RW2-5</name>
    <dbReference type="NCBI Taxonomy" id="1408189"/>
    <lineage>
        <taxon>Bacteria</taxon>
        <taxon>Bacillati</taxon>
        <taxon>Actinomycetota</taxon>
        <taxon>Actinomycetes</taxon>
        <taxon>Mycobacteriales</taxon>
        <taxon>Corynebacteriaceae</taxon>
        <taxon>Corynebacterium</taxon>
    </lineage>
</organism>
<dbReference type="AlphaFoldDB" id="A0A0K2H220"/>
<reference evidence="3 4" key="1">
    <citation type="submission" date="2013-10" db="EMBL/GenBank/DDBJ databases">
        <title>Complete genome sequence of Corynebacterium lactis DSM 45799(T), isolated from raw cow milk.</title>
        <authorList>
            <person name="Ruckert C."/>
            <person name="Albersmeier A."/>
            <person name="Lipski A."/>
            <person name="Kalinowski J."/>
        </authorList>
    </citation>
    <scope>NUCLEOTIDE SEQUENCE [LARGE SCALE GENOMIC DNA]</scope>
    <source>
        <strain evidence="3 4">RW2-5</strain>
    </source>
</reference>
<evidence type="ECO:0008006" key="5">
    <source>
        <dbReference type="Google" id="ProtNLM"/>
    </source>
</evidence>
<evidence type="ECO:0000313" key="4">
    <source>
        <dbReference type="Proteomes" id="UP000058446"/>
    </source>
</evidence>
<dbReference type="PROSITE" id="PS51257">
    <property type="entry name" value="PROKAR_LIPOPROTEIN"/>
    <property type="match status" value="1"/>
</dbReference>
<evidence type="ECO:0000256" key="1">
    <source>
        <dbReference type="SAM" id="MobiDB-lite"/>
    </source>
</evidence>